<dbReference type="Gene3D" id="1.10.10.1740">
    <property type="entry name" value="Transmembrane protein 14-like"/>
    <property type="match status" value="1"/>
</dbReference>
<proteinExistence type="inferred from homology"/>
<name>A0AAU9S5J6_THLAR</name>
<feature type="region of interest" description="Disordered" evidence="7">
    <location>
        <begin position="82"/>
        <end position="107"/>
    </location>
</feature>
<dbReference type="EMBL" id="OU466860">
    <property type="protein sequence ID" value="CAH2058811.1"/>
    <property type="molecule type" value="Genomic_DNA"/>
</dbReference>
<evidence type="ECO:0000256" key="3">
    <source>
        <dbReference type="ARBA" id="ARBA00022692"/>
    </source>
</evidence>
<dbReference type="GO" id="GO:0009706">
    <property type="term" value="C:chloroplast inner membrane"/>
    <property type="evidence" value="ECO:0007669"/>
    <property type="project" value="TreeGrafter"/>
</dbReference>
<gene>
    <name evidence="9" type="ORF">TAV2_LOCUS14138</name>
</gene>
<dbReference type="InterPro" id="IPR005349">
    <property type="entry name" value="TMEM14"/>
</dbReference>
<dbReference type="PANTHER" id="PTHR12668">
    <property type="entry name" value="TRANSMEMBRANE PROTEIN 14, 15"/>
    <property type="match status" value="1"/>
</dbReference>
<feature type="compositionally biased region" description="Basic and acidic residues" evidence="7">
    <location>
        <begin position="92"/>
        <end position="107"/>
    </location>
</feature>
<keyword evidence="3 8" id="KW-0812">Transmembrane</keyword>
<comment type="subcellular location">
    <subcellularLocation>
        <location evidence="1">Membrane</location>
    </subcellularLocation>
</comment>
<feature type="region of interest" description="Disordered" evidence="7">
    <location>
        <begin position="370"/>
        <end position="390"/>
    </location>
</feature>
<keyword evidence="6" id="KW-0175">Coiled coil</keyword>
<keyword evidence="4 8" id="KW-1133">Transmembrane helix</keyword>
<evidence type="ECO:0000256" key="6">
    <source>
        <dbReference type="SAM" id="Coils"/>
    </source>
</evidence>
<dbReference type="GO" id="GO:0015245">
    <property type="term" value="F:fatty acid transmembrane transporter activity"/>
    <property type="evidence" value="ECO:0007669"/>
    <property type="project" value="TreeGrafter"/>
</dbReference>
<protein>
    <recommendedName>
        <fullName evidence="11">Protein FATTY ACID EXPORT 3, chloroplastic</fullName>
    </recommendedName>
</protein>
<reference evidence="9 10" key="1">
    <citation type="submission" date="2022-03" db="EMBL/GenBank/DDBJ databases">
        <authorList>
            <person name="Nunn A."/>
            <person name="Chopra R."/>
            <person name="Nunn A."/>
            <person name="Contreras Garrido A."/>
        </authorList>
    </citation>
    <scope>NUCLEOTIDE SEQUENCE [LARGE SCALE GENOMIC DNA]</scope>
</reference>
<sequence>MSIPMELMSIRNPNSSFLHRAHSRPPVTLCAPPSLRFQHLPTRRHFNAPKLAPAVVSCTGLRFGFSSEVLLNRSVVAFAASHEESEQSGVEVGKEKSDIDAEDDGKSQEAWKQTLASFKEQVSKMQSVSSEAYNVNSQKAMTILKDTSEQLRIQAEKAKEELGTKAKEVSEEGREYILKAAEESPSDVKEIVEAFASTEDLQDVSRTQDFHVGIPYGLLLLVGGFISFMVSGSIPAIRFGVILGGALFALSLASLKSQRKGESSTNFLKGQMDVKTNLLTLVRLHVLMFNSYSGNHIFERVKVGTISGNVIKNSNEIYVPGFFDHPNEGKENRTLGLTSERMLKMCLNCCCSGGVLAFYVYKMVSKKENGPNLEDGGEDESSDGFVKTEG</sequence>
<evidence type="ECO:0000256" key="4">
    <source>
        <dbReference type="ARBA" id="ARBA00022989"/>
    </source>
</evidence>
<comment type="similarity">
    <text evidence="2">Belongs to the TMEM14 family.</text>
</comment>
<keyword evidence="5 8" id="KW-0472">Membrane</keyword>
<evidence type="ECO:0000313" key="9">
    <source>
        <dbReference type="EMBL" id="CAH2058811.1"/>
    </source>
</evidence>
<dbReference type="Pfam" id="PF03647">
    <property type="entry name" value="Tmemb_14"/>
    <property type="match status" value="1"/>
</dbReference>
<evidence type="ECO:0000256" key="7">
    <source>
        <dbReference type="SAM" id="MobiDB-lite"/>
    </source>
</evidence>
<evidence type="ECO:0008006" key="11">
    <source>
        <dbReference type="Google" id="ProtNLM"/>
    </source>
</evidence>
<evidence type="ECO:0000256" key="2">
    <source>
        <dbReference type="ARBA" id="ARBA00007590"/>
    </source>
</evidence>
<dbReference type="PANTHER" id="PTHR12668:SF43">
    <property type="entry name" value="TRANSMEMBRANE PROTEIN 14 HOMOLOG"/>
    <property type="match status" value="1"/>
</dbReference>
<feature type="transmembrane region" description="Helical" evidence="8">
    <location>
        <begin position="210"/>
        <end position="230"/>
    </location>
</feature>
<accession>A0AAU9S5J6</accession>
<dbReference type="Proteomes" id="UP000836841">
    <property type="component" value="Chromosome 4"/>
</dbReference>
<dbReference type="InterPro" id="IPR044890">
    <property type="entry name" value="TMEM14_sf"/>
</dbReference>
<organism evidence="9 10">
    <name type="scientific">Thlaspi arvense</name>
    <name type="common">Field penny-cress</name>
    <dbReference type="NCBI Taxonomy" id="13288"/>
    <lineage>
        <taxon>Eukaryota</taxon>
        <taxon>Viridiplantae</taxon>
        <taxon>Streptophyta</taxon>
        <taxon>Embryophyta</taxon>
        <taxon>Tracheophyta</taxon>
        <taxon>Spermatophyta</taxon>
        <taxon>Magnoliopsida</taxon>
        <taxon>eudicotyledons</taxon>
        <taxon>Gunneridae</taxon>
        <taxon>Pentapetalae</taxon>
        <taxon>rosids</taxon>
        <taxon>malvids</taxon>
        <taxon>Brassicales</taxon>
        <taxon>Brassicaceae</taxon>
        <taxon>Thlaspideae</taxon>
        <taxon>Thlaspi</taxon>
    </lineage>
</organism>
<evidence type="ECO:0000256" key="1">
    <source>
        <dbReference type="ARBA" id="ARBA00004370"/>
    </source>
</evidence>
<evidence type="ECO:0000256" key="5">
    <source>
        <dbReference type="ARBA" id="ARBA00023136"/>
    </source>
</evidence>
<feature type="coiled-coil region" evidence="6">
    <location>
        <begin position="141"/>
        <end position="172"/>
    </location>
</feature>
<evidence type="ECO:0000256" key="8">
    <source>
        <dbReference type="SAM" id="Phobius"/>
    </source>
</evidence>
<evidence type="ECO:0000313" key="10">
    <source>
        <dbReference type="Proteomes" id="UP000836841"/>
    </source>
</evidence>
<keyword evidence="10" id="KW-1185">Reference proteome</keyword>
<dbReference type="AlphaFoldDB" id="A0AAU9S5J6"/>
<feature type="transmembrane region" description="Helical" evidence="8">
    <location>
        <begin position="236"/>
        <end position="255"/>
    </location>
</feature>